<keyword evidence="1" id="KW-0472">Membrane</keyword>
<comment type="caution">
    <text evidence="2">The sequence shown here is derived from an EMBL/GenBank/DDBJ whole genome shotgun (WGS) entry which is preliminary data.</text>
</comment>
<evidence type="ECO:0000313" key="3">
    <source>
        <dbReference type="EMBL" id="RRQ05266.1"/>
    </source>
</evidence>
<sequence>MPPVNEGTADLSDHRRPLVRAARFGALALAVITVVSLIGWGVARGMPGVWGVVVGAVIGGGFVLVTVGVTLATSRTDATTTMTVMMGSWLVKIVVLLIVLGVLRSMDFYDKAAFVTTLLLAMVATLGTETAGVVTTRTTSVGR</sequence>
<feature type="transmembrane region" description="Helical" evidence="1">
    <location>
        <begin position="49"/>
        <end position="72"/>
    </location>
</feature>
<gene>
    <name evidence="3" type="ORF">CXF42_02425</name>
    <name evidence="2" type="ORF">CXF48_03070</name>
</gene>
<name>A0A3R8PIS3_9CORY</name>
<keyword evidence="5" id="KW-1185">Reference proteome</keyword>
<dbReference type="OrthoDB" id="4775022at2"/>
<proteinExistence type="predicted"/>
<feature type="transmembrane region" description="Helical" evidence="1">
    <location>
        <begin position="21"/>
        <end position="43"/>
    </location>
</feature>
<feature type="transmembrane region" description="Helical" evidence="1">
    <location>
        <begin position="112"/>
        <end position="134"/>
    </location>
</feature>
<dbReference type="EMBL" id="PQNK01000004">
    <property type="protein sequence ID" value="RRO87292.1"/>
    <property type="molecule type" value="Genomic_DNA"/>
</dbReference>
<protein>
    <submittedName>
        <fullName evidence="2">Uncharacterized protein</fullName>
    </submittedName>
</protein>
<evidence type="ECO:0000256" key="1">
    <source>
        <dbReference type="SAM" id="Phobius"/>
    </source>
</evidence>
<dbReference type="Proteomes" id="UP000276526">
    <property type="component" value="Unassembled WGS sequence"/>
</dbReference>
<dbReference type="AlphaFoldDB" id="A0A3R8PIS3"/>
<reference evidence="4 5" key="1">
    <citation type="submission" date="2018-01" db="EMBL/GenBank/DDBJ databases">
        <title>Twenty Corynebacterium bovis Genomes.</title>
        <authorList>
            <person name="Gulvik C.A."/>
        </authorList>
    </citation>
    <scope>NUCLEOTIDE SEQUENCE [LARGE SCALE GENOMIC DNA]</scope>
    <source>
        <strain evidence="3 5">16-2004</strain>
        <strain evidence="2 4">F6900</strain>
    </source>
</reference>
<feature type="transmembrane region" description="Helical" evidence="1">
    <location>
        <begin position="84"/>
        <end position="106"/>
    </location>
</feature>
<evidence type="ECO:0000313" key="5">
    <source>
        <dbReference type="Proteomes" id="UP000278422"/>
    </source>
</evidence>
<evidence type="ECO:0000313" key="4">
    <source>
        <dbReference type="Proteomes" id="UP000276526"/>
    </source>
</evidence>
<keyword evidence="1" id="KW-1133">Transmembrane helix</keyword>
<keyword evidence="1" id="KW-0812">Transmembrane</keyword>
<dbReference type="Proteomes" id="UP000278422">
    <property type="component" value="Unassembled WGS sequence"/>
</dbReference>
<dbReference type="EMBL" id="PQNQ01000004">
    <property type="protein sequence ID" value="RRQ05266.1"/>
    <property type="molecule type" value="Genomic_DNA"/>
</dbReference>
<dbReference type="GeneID" id="60807711"/>
<dbReference type="RefSeq" id="WP_050798214.1">
    <property type="nucleotide sequence ID" value="NZ_CP066067.1"/>
</dbReference>
<accession>A0A3R8PIS3</accession>
<evidence type="ECO:0000313" key="2">
    <source>
        <dbReference type="EMBL" id="RRO87292.1"/>
    </source>
</evidence>
<organism evidence="2 4">
    <name type="scientific">Corynebacterium bovis</name>
    <dbReference type="NCBI Taxonomy" id="36808"/>
    <lineage>
        <taxon>Bacteria</taxon>
        <taxon>Bacillati</taxon>
        <taxon>Actinomycetota</taxon>
        <taxon>Actinomycetes</taxon>
        <taxon>Mycobacteriales</taxon>
        <taxon>Corynebacteriaceae</taxon>
        <taxon>Corynebacterium</taxon>
    </lineage>
</organism>